<evidence type="ECO:0000313" key="1">
    <source>
        <dbReference type="EMBL" id="TWP52798.1"/>
    </source>
</evidence>
<dbReference type="Proteomes" id="UP000316639">
    <property type="component" value="Unassembled WGS sequence"/>
</dbReference>
<accession>A0A563EZ46</accession>
<dbReference type="RefSeq" id="WP_146350053.1">
    <property type="nucleotide sequence ID" value="NZ_VOBR01000004.1"/>
</dbReference>
<comment type="caution">
    <text evidence="1">The sequence shown here is derived from an EMBL/GenBank/DDBJ whole genome shotgun (WGS) entry which is preliminary data.</text>
</comment>
<keyword evidence="2" id="KW-1185">Reference proteome</keyword>
<gene>
    <name evidence="1" type="ORF">FKR81_06625</name>
</gene>
<name>A0A563EZ46_9PSEU</name>
<dbReference type="OrthoDB" id="3296416at2"/>
<protein>
    <submittedName>
        <fullName evidence="1">DUF397 domain-containing protein</fullName>
    </submittedName>
</protein>
<proteinExistence type="predicted"/>
<organism evidence="1 2">
    <name type="scientific">Lentzea tibetensis</name>
    <dbReference type="NCBI Taxonomy" id="2591470"/>
    <lineage>
        <taxon>Bacteria</taxon>
        <taxon>Bacillati</taxon>
        <taxon>Actinomycetota</taxon>
        <taxon>Actinomycetes</taxon>
        <taxon>Pseudonocardiales</taxon>
        <taxon>Pseudonocardiaceae</taxon>
        <taxon>Lentzea</taxon>
    </lineage>
</organism>
<evidence type="ECO:0000313" key="2">
    <source>
        <dbReference type="Proteomes" id="UP000316639"/>
    </source>
</evidence>
<dbReference type="AlphaFoldDB" id="A0A563EZ46"/>
<dbReference type="EMBL" id="VOBR01000004">
    <property type="protein sequence ID" value="TWP52798.1"/>
    <property type="molecule type" value="Genomic_DNA"/>
</dbReference>
<reference evidence="1 2" key="1">
    <citation type="submission" date="2019-07" db="EMBL/GenBank/DDBJ databases">
        <title>Lentzea xizangensis sp. nov., isolated from Qinghai-Tibetan Plateau Soils.</title>
        <authorList>
            <person name="Huang J."/>
        </authorList>
    </citation>
    <scope>NUCLEOTIDE SEQUENCE [LARGE SCALE GENOMIC DNA]</scope>
    <source>
        <strain evidence="1 2">FXJ1.1311</strain>
    </source>
</reference>
<sequence>MSVEISIKGSMFRVRDSKNKSGEVVTLPGWDTFLAAIKRGQFSRVH</sequence>